<name>F6EK40_HOYSD</name>
<evidence type="ECO:0000313" key="2">
    <source>
        <dbReference type="Proteomes" id="UP000009235"/>
    </source>
</evidence>
<dbReference type="OrthoDB" id="3759563at2"/>
<dbReference type="HOGENOM" id="CLU_069341_0_0_11"/>
<gene>
    <name evidence="1" type="ordered locus">AS9A_4147</name>
</gene>
<proteinExistence type="predicted"/>
<accession>F6EK40</accession>
<dbReference type="KEGG" id="asd:AS9A_4147"/>
<evidence type="ECO:0000313" key="1">
    <source>
        <dbReference type="EMBL" id="AEF42581.1"/>
    </source>
</evidence>
<protein>
    <submittedName>
        <fullName evidence="1">Uncharacterized protein</fullName>
    </submittedName>
</protein>
<dbReference type="Proteomes" id="UP000009235">
    <property type="component" value="Chromosome"/>
</dbReference>
<keyword evidence="2" id="KW-1185">Reference proteome</keyword>
<organism evidence="1 2">
    <name type="scientific">Hoyosella subflava (strain DSM 45089 / JCM 17490 / NBRC 109087 / DQS3-9A1)</name>
    <name type="common">Amycolicicoccus subflavus</name>
    <dbReference type="NCBI Taxonomy" id="443218"/>
    <lineage>
        <taxon>Bacteria</taxon>
        <taxon>Bacillati</taxon>
        <taxon>Actinomycetota</taxon>
        <taxon>Actinomycetes</taxon>
        <taxon>Mycobacteriales</taxon>
        <taxon>Hoyosellaceae</taxon>
        <taxon>Hoyosella</taxon>
    </lineage>
</organism>
<reference evidence="1 2" key="1">
    <citation type="journal article" date="2011" name="J. Bacteriol.">
        <title>Complete genome sequence of Amycolicicoccus subflavus DQS3-9A1T, an actinomycete isolated from crude oil-polluted soil.</title>
        <authorList>
            <person name="Cai M."/>
            <person name="Chen W.M."/>
            <person name="Nie Y."/>
            <person name="Chi C.Q."/>
            <person name="Wang Y.N."/>
            <person name="Tang Y.Q."/>
            <person name="Li G.Y."/>
            <person name="Wu X.L."/>
        </authorList>
    </citation>
    <scope>NUCLEOTIDE SEQUENCE [LARGE SCALE GENOMIC DNA]</scope>
    <source>
        <strain evidence="2">DSM 45089 / DQS3-9A1</strain>
    </source>
</reference>
<dbReference type="EMBL" id="CP002786">
    <property type="protein sequence ID" value="AEF42581.1"/>
    <property type="molecule type" value="Genomic_DNA"/>
</dbReference>
<dbReference type="eggNOG" id="ENOG5032T7V">
    <property type="taxonomic scope" value="Bacteria"/>
</dbReference>
<sequence length="345" mass="38611">MNPAESGPTGSSEQAKLLDALTKYVMTELSDDSFVALVEREVDYGLESARRLTLGDVVTQEQVVAVALKYASDWRIAGAIPELAGEIAHRVHIRTLRQVGEELSDVVPEDSVAELSEKIATMPAFHRVVDRVYHSPVSAQLAAWFVYHVAVDSLRRNRALADTIPGVGTLLRLTGSLSSRLAPSLPHIVDVRFREVTERITHYLVAHSHSLSDEETPESIVAAAMELWDEHAHSSLSSLGSAITSEDIEDFLILAFEFWRDFRKTSYFKAIVSEGIGFFFEKYSDQTLADILEEVGVSRQDMIEEALRFAPPIISLISENGMLERFVRRQFEPFVNSDEVRELFT</sequence>
<dbReference type="RefSeq" id="WP_013808930.1">
    <property type="nucleotide sequence ID" value="NC_015564.1"/>
</dbReference>
<dbReference type="AlphaFoldDB" id="F6EK40"/>